<protein>
    <recommendedName>
        <fullName evidence="3">DUF4747 family protein</fullName>
    </recommendedName>
</protein>
<dbReference type="EMBL" id="CP001029">
    <property type="protein sequence ID" value="ACB82392.1"/>
    <property type="molecule type" value="Genomic_DNA"/>
</dbReference>
<dbReference type="Pfam" id="PF15931">
    <property type="entry name" value="DUF4747"/>
    <property type="match status" value="1"/>
</dbReference>
<accession>B1ZDZ9</accession>
<dbReference type="HOGENOM" id="CLU_959125_0_0_5"/>
<dbReference type="KEGG" id="mpo:Mpop_4286"/>
<evidence type="ECO:0008006" key="3">
    <source>
        <dbReference type="Google" id="ProtNLM"/>
    </source>
</evidence>
<sequence>MATLEFHALNISAHPHPAGIYRELFEKVAGYRFKYFGEKVAAISVPSSSSDGIFWGYIFSWTEIDANQRILDTLLMKEPDEEQKAKISIPDNIGFHWQIFHYAFRESDHTLIFESKNDENRTFAPANAERLFRALFHENVLRDLSFSSAKPDYVEVDLIVEASGIDRIFSIPNLRRLEILISVPNSDDNTKDADDLIEHLERVKANRQLTIYTAANPDEGIQPDDQIRAQTTAALRHGHTKGEGRDGENKVSISTKRYPQRKTAYVDSESTSVDTAINVARRWVSNFLGA</sequence>
<reference evidence="1" key="1">
    <citation type="submission" date="2008-04" db="EMBL/GenBank/DDBJ databases">
        <title>Complete sequence of chromosome of Methylobacterium populi BJ001.</title>
        <authorList>
            <consortium name="US DOE Joint Genome Institute"/>
            <person name="Copeland A."/>
            <person name="Lucas S."/>
            <person name="Lapidus A."/>
            <person name="Glavina del Rio T."/>
            <person name="Dalin E."/>
            <person name="Tice H."/>
            <person name="Bruce D."/>
            <person name="Goodwin L."/>
            <person name="Pitluck S."/>
            <person name="Chertkov O."/>
            <person name="Brettin T."/>
            <person name="Detter J.C."/>
            <person name="Han C."/>
            <person name="Kuske C.R."/>
            <person name="Schmutz J."/>
            <person name="Larimer F."/>
            <person name="Land M."/>
            <person name="Hauser L."/>
            <person name="Kyrpides N."/>
            <person name="Mikhailova N."/>
            <person name="Marx C."/>
            <person name="Richardson P."/>
        </authorList>
    </citation>
    <scope>NUCLEOTIDE SEQUENCE [LARGE SCALE GENOMIC DNA]</scope>
    <source>
        <strain evidence="1">BJ001</strain>
    </source>
</reference>
<evidence type="ECO:0000313" key="2">
    <source>
        <dbReference type="Proteomes" id="UP000007136"/>
    </source>
</evidence>
<dbReference type="eggNOG" id="ENOG5032TZ0">
    <property type="taxonomic scope" value="Bacteria"/>
</dbReference>
<evidence type="ECO:0000313" key="1">
    <source>
        <dbReference type="EMBL" id="ACB82392.1"/>
    </source>
</evidence>
<dbReference type="RefSeq" id="WP_012455999.1">
    <property type="nucleotide sequence ID" value="NC_010725.1"/>
</dbReference>
<dbReference type="InterPro" id="IPR031832">
    <property type="entry name" value="DUF4747"/>
</dbReference>
<gene>
    <name evidence="1" type="ordered locus">Mpop_4286</name>
</gene>
<name>B1ZDZ9_METPB</name>
<dbReference type="Proteomes" id="UP000007136">
    <property type="component" value="Chromosome"/>
</dbReference>
<dbReference type="OrthoDB" id="7876985at2"/>
<organism evidence="1 2">
    <name type="scientific">Methylorubrum populi (strain ATCC BAA-705 / NCIMB 13946 / BJ001)</name>
    <name type="common">Methylobacterium populi</name>
    <dbReference type="NCBI Taxonomy" id="441620"/>
    <lineage>
        <taxon>Bacteria</taxon>
        <taxon>Pseudomonadati</taxon>
        <taxon>Pseudomonadota</taxon>
        <taxon>Alphaproteobacteria</taxon>
        <taxon>Hyphomicrobiales</taxon>
        <taxon>Methylobacteriaceae</taxon>
        <taxon>Methylorubrum</taxon>
    </lineage>
</organism>
<dbReference type="AlphaFoldDB" id="B1ZDZ9"/>
<proteinExistence type="predicted"/>